<reference evidence="15 16" key="1">
    <citation type="submission" date="2016-12" db="EMBL/GenBank/DDBJ databases">
        <title>Complete genome sequence of Thauera chlorobenzoica, a Betaproteobacterium degrading haloaromatics anaerobically to CO2 and halides.</title>
        <authorList>
            <person name="Goris T."/>
            <person name="Mergelsberg M."/>
            <person name="Boll M."/>
        </authorList>
    </citation>
    <scope>NUCLEOTIDE SEQUENCE [LARGE SCALE GENOMIC DNA]</scope>
    <source>
        <strain evidence="15 16">3CB1</strain>
    </source>
</reference>
<dbReference type="InterPro" id="IPR009080">
    <property type="entry name" value="tRNAsynth_Ia_anticodon-bd"/>
</dbReference>
<dbReference type="PANTHER" id="PTHR42765:SF1">
    <property type="entry name" value="ISOLEUCINE--TRNA LIGASE, MITOCHONDRIAL"/>
    <property type="match status" value="1"/>
</dbReference>
<dbReference type="InterPro" id="IPR033708">
    <property type="entry name" value="Anticodon_Ile_BEm"/>
</dbReference>
<dbReference type="InterPro" id="IPR001412">
    <property type="entry name" value="aa-tRNA-synth_I_CS"/>
</dbReference>
<evidence type="ECO:0000256" key="7">
    <source>
        <dbReference type="ARBA" id="ARBA00022741"/>
    </source>
</evidence>
<dbReference type="GO" id="GO:0005524">
    <property type="term" value="F:ATP binding"/>
    <property type="evidence" value="ECO:0007669"/>
    <property type="project" value="UniProtKB-UniRule"/>
</dbReference>
<comment type="similarity">
    <text evidence="2 14">Belongs to the class-I aminoacyl-tRNA synthetase family. IleS type 1 subfamily.</text>
</comment>
<evidence type="ECO:0000256" key="4">
    <source>
        <dbReference type="ARBA" id="ARBA00022490"/>
    </source>
</evidence>
<dbReference type="Pfam" id="PF00133">
    <property type="entry name" value="tRNA-synt_1"/>
    <property type="match status" value="1"/>
</dbReference>
<feature type="binding site" evidence="14">
    <location>
        <position position="927"/>
    </location>
    <ligand>
        <name>Zn(2+)</name>
        <dbReference type="ChEBI" id="CHEBI:29105"/>
    </ligand>
</feature>
<feature type="binding site" evidence="14">
    <location>
        <position position="907"/>
    </location>
    <ligand>
        <name>Zn(2+)</name>
        <dbReference type="ChEBI" id="CHEBI:29105"/>
    </ligand>
</feature>
<dbReference type="NCBIfam" id="TIGR00392">
    <property type="entry name" value="ileS"/>
    <property type="match status" value="1"/>
</dbReference>
<dbReference type="HAMAP" id="MF_02002">
    <property type="entry name" value="Ile_tRNA_synth_type1"/>
    <property type="match status" value="1"/>
</dbReference>
<feature type="short sequence motif" description="'KMSKS' region" evidence="14">
    <location>
        <begin position="615"/>
        <end position="619"/>
    </location>
</feature>
<proteinExistence type="inferred from homology"/>
<keyword evidence="7 14" id="KW-0547">Nucleotide-binding</keyword>
<evidence type="ECO:0000256" key="12">
    <source>
        <dbReference type="ARBA" id="ARBA00025217"/>
    </source>
</evidence>
<evidence type="ECO:0000313" key="15">
    <source>
        <dbReference type="EMBL" id="APR05314.1"/>
    </source>
</evidence>
<comment type="subunit">
    <text evidence="3 14">Monomer.</text>
</comment>
<dbReference type="RefSeq" id="WP_075148689.1">
    <property type="nucleotide sequence ID" value="NZ_CP018839.1"/>
</dbReference>
<dbReference type="FunFam" id="3.40.50.620:FF:000048">
    <property type="entry name" value="Isoleucine--tRNA ligase"/>
    <property type="match status" value="1"/>
</dbReference>
<dbReference type="Pfam" id="PF06827">
    <property type="entry name" value="zf-FPG_IleRS"/>
    <property type="match status" value="1"/>
</dbReference>
<dbReference type="Gene3D" id="3.40.50.620">
    <property type="entry name" value="HUPs"/>
    <property type="match status" value="2"/>
</dbReference>
<dbReference type="InterPro" id="IPR023585">
    <property type="entry name" value="Ile-tRNA-ligase_type1"/>
</dbReference>
<dbReference type="EMBL" id="CP018839">
    <property type="protein sequence ID" value="APR05314.1"/>
    <property type="molecule type" value="Genomic_DNA"/>
</dbReference>
<dbReference type="InterPro" id="IPR050081">
    <property type="entry name" value="Ile-tRNA_ligase"/>
</dbReference>
<dbReference type="InterPro" id="IPR013155">
    <property type="entry name" value="M/V/L/I-tRNA-synth_anticd-bd"/>
</dbReference>
<dbReference type="FunFam" id="3.40.50.620:FF:000042">
    <property type="entry name" value="Isoleucine--tRNA ligase"/>
    <property type="match status" value="1"/>
</dbReference>
<feature type="binding site" evidence="14">
    <location>
        <position position="574"/>
    </location>
    <ligand>
        <name>L-isoleucyl-5'-AMP</name>
        <dbReference type="ChEBI" id="CHEBI:178002"/>
    </ligand>
</feature>
<dbReference type="GO" id="GO:0008270">
    <property type="term" value="F:zinc ion binding"/>
    <property type="evidence" value="ECO:0007669"/>
    <property type="project" value="UniProtKB-UniRule"/>
</dbReference>
<dbReference type="Pfam" id="PF08264">
    <property type="entry name" value="Anticodon_1"/>
    <property type="match status" value="1"/>
</dbReference>
<dbReference type="PRINTS" id="PR00984">
    <property type="entry name" value="TRNASYNTHILE"/>
</dbReference>
<accession>A0A1H5XPW2</accession>
<evidence type="ECO:0000256" key="3">
    <source>
        <dbReference type="ARBA" id="ARBA00011245"/>
    </source>
</evidence>
<dbReference type="STRING" id="96773.Tchl_2487"/>
<organism evidence="15 16">
    <name type="scientific">Thauera chlorobenzoica</name>
    <dbReference type="NCBI Taxonomy" id="96773"/>
    <lineage>
        <taxon>Bacteria</taxon>
        <taxon>Pseudomonadati</taxon>
        <taxon>Pseudomonadota</taxon>
        <taxon>Betaproteobacteria</taxon>
        <taxon>Rhodocyclales</taxon>
        <taxon>Zoogloeaceae</taxon>
        <taxon>Thauera</taxon>
    </lineage>
</organism>
<keyword evidence="5 14" id="KW-0436">Ligase</keyword>
<feature type="binding site" evidence="14">
    <location>
        <position position="904"/>
    </location>
    <ligand>
        <name>Zn(2+)</name>
        <dbReference type="ChEBI" id="CHEBI:29105"/>
    </ligand>
</feature>
<evidence type="ECO:0000256" key="14">
    <source>
        <dbReference type="HAMAP-Rule" id="MF_02002"/>
    </source>
</evidence>
<dbReference type="Proteomes" id="UP000185739">
    <property type="component" value="Chromosome"/>
</dbReference>
<feature type="binding site" evidence="14">
    <location>
        <position position="924"/>
    </location>
    <ligand>
        <name>Zn(2+)</name>
        <dbReference type="ChEBI" id="CHEBI:29105"/>
    </ligand>
</feature>
<dbReference type="GO" id="GO:0002161">
    <property type="term" value="F:aminoacyl-tRNA deacylase activity"/>
    <property type="evidence" value="ECO:0007669"/>
    <property type="project" value="InterPro"/>
</dbReference>
<dbReference type="InterPro" id="IPR009008">
    <property type="entry name" value="Val/Leu/Ile-tRNA-synth_edit"/>
</dbReference>
<dbReference type="CDD" id="cd00818">
    <property type="entry name" value="IleRS_core"/>
    <property type="match status" value="1"/>
</dbReference>
<dbReference type="EC" id="6.1.1.5" evidence="14"/>
<comment type="domain">
    <text evidence="14">IleRS has two distinct active sites: one for aminoacylation and one for editing. The misactivated valine is translocated from the active site to the editing site, which sterically excludes the correctly activated isoleucine. The single editing site contains two valyl binding pockets, one specific for each substrate (Val-AMP or Val-tRNA(Ile)).</text>
</comment>
<sequence>MADYRKTLNLPDTSFPMRGDLPKREPNWIADWQRTKLYQRIRQASAGRPKFVLHDGPPYANGSLHIGHALNKILKDIIIRSKTLAGFDAPYVPGWDCHGLPIEHKVEVTHGKNLPADKVRELCRAYAAEQIDIQRADFIRLGVLGDWDKPYRTMDFANEANEIRALAEMTRNGYVFKGLKPVNWCFDCGSALAEAEVEYADKPSPTIDVAFPVSAAHAAKLAAAFGLARLDKPAAAVIWTTTPWTIPANQALNVHSEFDYALVEVTLKDGGARLLVLARELVESALQRYQLEGTIVATAKGAALEHVEFRHPFYDRPSPVYLADYVGLDAGTGIVHSAPAHGVDDFNAWRAYGRSNEEILSIVMGGGEYIPELPFFGGMNIWKANAAIIDKLAEVGALLSNGKITHSYMHCWRHKTPLVYRATAQWFVGMDRVAADGSTLRERALRAVEATQFYPAWGQARLHAMIANRPDWCISRQRNWGVPIPFFLHKETGELHPRTVELMEEVARRVELEGIEAWFRLDAAELLGDEAPRYDKISDTLDVWFDSGTTHWHVLRGSHNDGHAQGPRADMYLEGSDQHRGWFHSSLLTGSAIDGHAPYRSLLTHGFAVDGAGRKMSKSLGNVVVPQEVTGKLGAEILRLWVASTDYSGELSISKEILDRVVEVYRRIRNTLRFLLANTADFDIEKDAVPLAQWLDIDRYALAFTRRLAQQVEADYAKFEFHRIVQALQVFCAEDLGAFYLDILKDRLYTTAAASLPRRAAQTALWHITQTLVKLMAPILAFTAEEAWAVLAPGGDEPDSVMLHAFHALPAQEGEAGLIARWEAIRAVRAEGLKVIEALRAEGKVGSSLQAELALSLSADKHAALASLGEDLRFVTMTSAATLTVAAAPEDERITARPATAQKCERCWHYVESVGRDAEHPSLCGRCASNLFGDGETRTHA</sequence>
<evidence type="ECO:0000256" key="9">
    <source>
        <dbReference type="ARBA" id="ARBA00022840"/>
    </source>
</evidence>
<comment type="catalytic activity">
    <reaction evidence="13 14">
        <text>tRNA(Ile) + L-isoleucine + ATP = L-isoleucyl-tRNA(Ile) + AMP + diphosphate</text>
        <dbReference type="Rhea" id="RHEA:11060"/>
        <dbReference type="Rhea" id="RHEA-COMP:9666"/>
        <dbReference type="Rhea" id="RHEA-COMP:9695"/>
        <dbReference type="ChEBI" id="CHEBI:30616"/>
        <dbReference type="ChEBI" id="CHEBI:33019"/>
        <dbReference type="ChEBI" id="CHEBI:58045"/>
        <dbReference type="ChEBI" id="CHEBI:78442"/>
        <dbReference type="ChEBI" id="CHEBI:78528"/>
        <dbReference type="ChEBI" id="CHEBI:456215"/>
        <dbReference type="EC" id="6.1.1.5"/>
    </reaction>
</comment>
<evidence type="ECO:0000256" key="8">
    <source>
        <dbReference type="ARBA" id="ARBA00022833"/>
    </source>
</evidence>
<dbReference type="Gene3D" id="1.10.730.20">
    <property type="match status" value="1"/>
</dbReference>
<evidence type="ECO:0000256" key="6">
    <source>
        <dbReference type="ARBA" id="ARBA00022723"/>
    </source>
</evidence>
<dbReference type="InterPro" id="IPR010663">
    <property type="entry name" value="Znf_FPG/IleRS"/>
</dbReference>
<keyword evidence="10 14" id="KW-0648">Protein biosynthesis</keyword>
<dbReference type="GO" id="GO:0004822">
    <property type="term" value="F:isoleucine-tRNA ligase activity"/>
    <property type="evidence" value="ECO:0007669"/>
    <property type="project" value="UniProtKB-UniRule"/>
</dbReference>
<dbReference type="PANTHER" id="PTHR42765">
    <property type="entry name" value="SOLEUCYL-TRNA SYNTHETASE"/>
    <property type="match status" value="1"/>
</dbReference>
<comment type="subcellular location">
    <subcellularLocation>
        <location evidence="1 14">Cytoplasm</location>
    </subcellularLocation>
</comment>
<keyword evidence="8 14" id="KW-0862">Zinc</keyword>
<keyword evidence="16" id="KW-1185">Reference proteome</keyword>
<feature type="binding site" evidence="14">
    <location>
        <position position="618"/>
    </location>
    <ligand>
        <name>ATP</name>
        <dbReference type="ChEBI" id="CHEBI:30616"/>
    </ligand>
</feature>
<dbReference type="GO" id="GO:0006428">
    <property type="term" value="P:isoleucyl-tRNA aminoacylation"/>
    <property type="evidence" value="ECO:0007669"/>
    <property type="project" value="UniProtKB-UniRule"/>
</dbReference>
<dbReference type="GO" id="GO:0000049">
    <property type="term" value="F:tRNA binding"/>
    <property type="evidence" value="ECO:0007669"/>
    <property type="project" value="InterPro"/>
</dbReference>
<dbReference type="Gene3D" id="3.90.740.10">
    <property type="entry name" value="Valyl/Leucyl/Isoleucyl-tRNA synthetase, editing domain"/>
    <property type="match status" value="1"/>
</dbReference>
<dbReference type="SUPFAM" id="SSF50677">
    <property type="entry name" value="ValRS/IleRS/LeuRS editing domain"/>
    <property type="match status" value="1"/>
</dbReference>
<dbReference type="AlphaFoldDB" id="A0A1H5XPW2"/>
<dbReference type="KEGG" id="tcl:Tchl_2487"/>
<dbReference type="InterPro" id="IPR002301">
    <property type="entry name" value="Ile-tRNA-ligase"/>
</dbReference>
<evidence type="ECO:0000256" key="1">
    <source>
        <dbReference type="ARBA" id="ARBA00004496"/>
    </source>
</evidence>
<dbReference type="OrthoDB" id="9810365at2"/>
<evidence type="ECO:0000256" key="13">
    <source>
        <dbReference type="ARBA" id="ARBA00048359"/>
    </source>
</evidence>
<keyword evidence="6 14" id="KW-0479">Metal-binding</keyword>
<evidence type="ECO:0000256" key="2">
    <source>
        <dbReference type="ARBA" id="ARBA00006887"/>
    </source>
</evidence>
<gene>
    <name evidence="14" type="primary">ileS</name>
    <name evidence="15" type="ORF">Tchl_2487</name>
</gene>
<evidence type="ECO:0000256" key="11">
    <source>
        <dbReference type="ARBA" id="ARBA00023146"/>
    </source>
</evidence>
<keyword evidence="11 14" id="KW-0030">Aminoacyl-tRNA synthetase</keyword>
<evidence type="ECO:0000256" key="5">
    <source>
        <dbReference type="ARBA" id="ARBA00022598"/>
    </source>
</evidence>
<comment type="function">
    <text evidence="12 14">Catalyzes the attachment of isoleucine to tRNA(Ile). As IleRS can inadvertently accommodate and process structurally similar amino acids such as valine, to avoid such errors it has two additional distinct tRNA(Ile)-dependent editing activities. One activity is designated as 'pretransfer' editing and involves the hydrolysis of activated Val-AMP. The other activity is designated 'posttransfer' editing and involves deacylation of mischarged Val-tRNA(Ile).</text>
</comment>
<name>A0A1H5XPW2_9RHOO</name>
<keyword evidence="9 14" id="KW-0067">ATP-binding</keyword>
<dbReference type="GO" id="GO:0005829">
    <property type="term" value="C:cytosol"/>
    <property type="evidence" value="ECO:0007669"/>
    <property type="project" value="TreeGrafter"/>
</dbReference>
<evidence type="ECO:0000256" key="10">
    <source>
        <dbReference type="ARBA" id="ARBA00022917"/>
    </source>
</evidence>
<dbReference type="SUPFAM" id="SSF52374">
    <property type="entry name" value="Nucleotidylyl transferase"/>
    <property type="match status" value="1"/>
</dbReference>
<dbReference type="SUPFAM" id="SSF47323">
    <property type="entry name" value="Anticodon-binding domain of a subclass of class I aminoacyl-tRNA synthetases"/>
    <property type="match status" value="1"/>
</dbReference>
<dbReference type="InterPro" id="IPR014729">
    <property type="entry name" value="Rossmann-like_a/b/a_fold"/>
</dbReference>
<feature type="short sequence motif" description="'HIGH' region" evidence="14">
    <location>
        <begin position="58"/>
        <end position="68"/>
    </location>
</feature>
<dbReference type="InterPro" id="IPR002300">
    <property type="entry name" value="aa-tRNA-synth_Ia"/>
</dbReference>
<dbReference type="PROSITE" id="PS00178">
    <property type="entry name" value="AA_TRNA_LIGASE_I"/>
    <property type="match status" value="1"/>
</dbReference>
<protein>
    <recommendedName>
        <fullName evidence="14">Isoleucine--tRNA ligase</fullName>
        <ecNumber evidence="14">6.1.1.5</ecNumber>
    </recommendedName>
    <alternativeName>
        <fullName evidence="14">Isoleucyl-tRNA synthetase</fullName>
        <shortName evidence="14">IleRS</shortName>
    </alternativeName>
</protein>
<comment type="cofactor">
    <cofactor evidence="14">
        <name>Zn(2+)</name>
        <dbReference type="ChEBI" id="CHEBI:29105"/>
    </cofactor>
    <text evidence="14">Binds 1 zinc ion per subunit.</text>
</comment>
<keyword evidence="4 14" id="KW-0963">Cytoplasm</keyword>
<dbReference type="CDD" id="cd07960">
    <property type="entry name" value="Anticodon_Ia_Ile_BEm"/>
    <property type="match status" value="1"/>
</dbReference>
<evidence type="ECO:0000313" key="16">
    <source>
        <dbReference type="Proteomes" id="UP000185739"/>
    </source>
</evidence>